<name>M8BCT0_AEGTA</name>
<dbReference type="InterPro" id="IPR013792">
    <property type="entry name" value="RNA3'P_cycl/enolpyr_Trfase_a/b"/>
</dbReference>
<dbReference type="PANTHER" id="PTHR21090:SF5">
    <property type="entry name" value="PENTAFUNCTIONAL AROM POLYPEPTIDE"/>
    <property type="match status" value="1"/>
</dbReference>
<dbReference type="Pfam" id="PF00275">
    <property type="entry name" value="EPSP_synthase"/>
    <property type="match status" value="1"/>
</dbReference>
<feature type="domain" description="Enolpyruvate transferase" evidence="1">
    <location>
        <begin position="1"/>
        <end position="140"/>
    </location>
</feature>
<protein>
    <submittedName>
        <fullName evidence="2">3-phosphoshikimate 1-carboxyvinyltransferase, chloroplastic</fullName>
    </submittedName>
</protein>
<dbReference type="SUPFAM" id="SSF55205">
    <property type="entry name" value="EPT/RTPC-like"/>
    <property type="match status" value="1"/>
</dbReference>
<dbReference type="GO" id="GO:0003866">
    <property type="term" value="F:3-phosphoshikimate 1-carboxyvinyltransferase activity"/>
    <property type="evidence" value="ECO:0007669"/>
    <property type="project" value="TreeGrafter"/>
</dbReference>
<dbReference type="PANTHER" id="PTHR21090">
    <property type="entry name" value="AROM/DEHYDROQUINATE SYNTHASE"/>
    <property type="match status" value="1"/>
</dbReference>
<reference evidence="2" key="1">
    <citation type="submission" date="2015-06" db="UniProtKB">
        <authorList>
            <consortium name="EnsemblPlants"/>
        </authorList>
    </citation>
    <scope>IDENTIFICATION</scope>
</reference>
<sequence length="153" mass="17014">MGAKVTWTDTSVTITGPPRQPFGRKHLKAVDVNMNKMPDVAMTLAVVALFADGPTAIRDVASWRVKETERMVVIRTELTKEGPDYCIIMPPEKLNITAIDTYDDHRMAMAFSLAACAEVPVTIRDPGCTRKTFPNYFDVLSTFVKNKMGESMV</sequence>
<dbReference type="ExpressionAtlas" id="M8BCT0">
    <property type="expression patterns" value="baseline"/>
</dbReference>
<dbReference type="EnsemblPlants" id="EMT11485">
    <property type="protein sequence ID" value="EMT11485"/>
    <property type="gene ID" value="F775_14185"/>
</dbReference>
<dbReference type="GO" id="GO:0009423">
    <property type="term" value="P:chorismate biosynthetic process"/>
    <property type="evidence" value="ECO:0007669"/>
    <property type="project" value="TreeGrafter"/>
</dbReference>
<accession>M8BCT0</accession>
<evidence type="ECO:0000259" key="1">
    <source>
        <dbReference type="Pfam" id="PF00275"/>
    </source>
</evidence>
<dbReference type="AlphaFoldDB" id="M8BCT0"/>
<organism evidence="2">
    <name type="scientific">Aegilops tauschii</name>
    <name type="common">Tausch's goatgrass</name>
    <name type="synonym">Aegilops squarrosa</name>
    <dbReference type="NCBI Taxonomy" id="37682"/>
    <lineage>
        <taxon>Eukaryota</taxon>
        <taxon>Viridiplantae</taxon>
        <taxon>Streptophyta</taxon>
        <taxon>Embryophyta</taxon>
        <taxon>Tracheophyta</taxon>
        <taxon>Spermatophyta</taxon>
        <taxon>Magnoliopsida</taxon>
        <taxon>Liliopsida</taxon>
        <taxon>Poales</taxon>
        <taxon>Poaceae</taxon>
        <taxon>BOP clade</taxon>
        <taxon>Pooideae</taxon>
        <taxon>Triticodae</taxon>
        <taxon>Triticeae</taxon>
        <taxon>Triticinae</taxon>
        <taxon>Aegilops</taxon>
    </lineage>
</organism>
<evidence type="ECO:0000313" key="2">
    <source>
        <dbReference type="EnsemblPlants" id="EMT11485"/>
    </source>
</evidence>
<dbReference type="InterPro" id="IPR001986">
    <property type="entry name" value="Enolpyruvate_Tfrase_dom"/>
</dbReference>
<proteinExistence type="predicted"/>
<dbReference type="Gene3D" id="3.65.10.10">
    <property type="entry name" value="Enolpyruvate transferase domain"/>
    <property type="match status" value="1"/>
</dbReference>
<dbReference type="InterPro" id="IPR036968">
    <property type="entry name" value="Enolpyruvate_Tfrase_sf"/>
</dbReference>